<gene>
    <name evidence="2" type="ORF">SAMN06296020_11592</name>
</gene>
<protein>
    <submittedName>
        <fullName evidence="2">Glycosyl transferase family 2</fullName>
    </submittedName>
</protein>
<reference evidence="2" key="1">
    <citation type="submission" date="2017-05" db="EMBL/GenBank/DDBJ databases">
        <authorList>
            <person name="Varghese N."/>
            <person name="Submissions S."/>
        </authorList>
    </citation>
    <scope>NUCLEOTIDE SEQUENCE</scope>
    <source>
        <strain evidence="2">Su22</strain>
    </source>
</reference>
<keyword evidence="3" id="KW-1185">Reference proteome</keyword>
<accession>A0AA45WYI9</accession>
<dbReference type="RefSeq" id="WP_283410412.1">
    <property type="nucleotide sequence ID" value="NZ_FXUF01000015.1"/>
</dbReference>
<dbReference type="Gene3D" id="3.90.550.10">
    <property type="entry name" value="Spore Coat Polysaccharide Biosynthesis Protein SpsA, Chain A"/>
    <property type="match status" value="1"/>
</dbReference>
<organism evidence="2 3">
    <name type="scientific">Anoxynatronum buryatiense</name>
    <dbReference type="NCBI Taxonomy" id="489973"/>
    <lineage>
        <taxon>Bacteria</taxon>
        <taxon>Bacillati</taxon>
        <taxon>Bacillota</taxon>
        <taxon>Clostridia</taxon>
        <taxon>Eubacteriales</taxon>
        <taxon>Clostridiaceae</taxon>
        <taxon>Anoxynatronum</taxon>
    </lineage>
</organism>
<dbReference type="PANTHER" id="PTHR22916">
    <property type="entry name" value="GLYCOSYLTRANSFERASE"/>
    <property type="match status" value="1"/>
</dbReference>
<dbReference type="SUPFAM" id="SSF53448">
    <property type="entry name" value="Nucleotide-diphospho-sugar transferases"/>
    <property type="match status" value="1"/>
</dbReference>
<comment type="caution">
    <text evidence="2">The sequence shown here is derived from an EMBL/GenBank/DDBJ whole genome shotgun (WGS) entry which is preliminary data.</text>
</comment>
<dbReference type="EMBL" id="FXUF01000015">
    <property type="protein sequence ID" value="SMP67515.1"/>
    <property type="molecule type" value="Genomic_DNA"/>
</dbReference>
<keyword evidence="2" id="KW-0808">Transferase</keyword>
<evidence type="ECO:0000259" key="1">
    <source>
        <dbReference type="Pfam" id="PF00535"/>
    </source>
</evidence>
<name>A0AA45WYI9_9CLOT</name>
<sequence>MTRNVEVSVVMPVYNASKYIEEAIESVLNQTHKNFEFIIIDDGSDDGSTEMIKRYEKLDNRIIAVYRTNKGLVESLNEGIRLASSPLIARMDADDVCLEKRLEEQVAYMESNPDIDLLGTKVEVIGEYEEEYKNDIQRRFGKVVGSTESLPAMLLRENIICHPSLMIKKSALEKLNYYSQRPSEDYDLWMRAVFAGMGIQNLDKTLLKYRVHRQSKTRTENHINLCDQIHVRLEYMMAKELVDVKKDCYIWGTGAGGTLTADSLKRVVKGVRIKGFIDTYKTGTFLSKKIYSPKTAVDNTSFIFIATTKGKVEVEDFLKDNGYEPMVDFIWSV</sequence>
<dbReference type="GO" id="GO:0016758">
    <property type="term" value="F:hexosyltransferase activity"/>
    <property type="evidence" value="ECO:0007669"/>
    <property type="project" value="UniProtKB-ARBA"/>
</dbReference>
<dbReference type="InterPro" id="IPR029044">
    <property type="entry name" value="Nucleotide-diphossugar_trans"/>
</dbReference>
<evidence type="ECO:0000313" key="3">
    <source>
        <dbReference type="Proteomes" id="UP001158066"/>
    </source>
</evidence>
<evidence type="ECO:0000313" key="2">
    <source>
        <dbReference type="EMBL" id="SMP67515.1"/>
    </source>
</evidence>
<dbReference type="Pfam" id="PF00535">
    <property type="entry name" value="Glycos_transf_2"/>
    <property type="match status" value="1"/>
</dbReference>
<feature type="domain" description="Glycosyltransferase 2-like" evidence="1">
    <location>
        <begin position="8"/>
        <end position="174"/>
    </location>
</feature>
<dbReference type="PANTHER" id="PTHR22916:SF3">
    <property type="entry name" value="UDP-GLCNAC:BETAGAL BETA-1,3-N-ACETYLGLUCOSAMINYLTRANSFERASE-LIKE PROTEIN 1"/>
    <property type="match status" value="1"/>
</dbReference>
<proteinExistence type="predicted"/>
<dbReference type="Proteomes" id="UP001158066">
    <property type="component" value="Unassembled WGS sequence"/>
</dbReference>
<dbReference type="InterPro" id="IPR001173">
    <property type="entry name" value="Glyco_trans_2-like"/>
</dbReference>
<dbReference type="AlphaFoldDB" id="A0AA45WYI9"/>